<comment type="subcellular location">
    <subcellularLocation>
        <location evidence="1">Cell membrane</location>
        <topology evidence="1">Multi-pass membrane protein</topology>
    </subcellularLocation>
</comment>
<dbReference type="OrthoDB" id="5562213at2"/>
<evidence type="ECO:0000256" key="2">
    <source>
        <dbReference type="ARBA" id="ARBA00009773"/>
    </source>
</evidence>
<dbReference type="STRING" id="391936.S7S_06410"/>
<sequence length="360" mass="39849">MLEVLRNWYHAYFSDEEAVYLLFILAAGLVLILLLGKMLAPALTALVVAYLLQGLVARLTRFGVPERVAVWIVFLLFLTALVVTLMLLMPVIWKQTLNLVQDQLPRLLNAGERWLRALPAEYPEVISIHQVNAIVDLAQRELAHAGQMFLTLSLSSIPGLMDVLIFLVLVPLLVFFFMADRKQLVDWATSFLPDRRRVLANVWAEMDQQIANYVRGKAVEILIVGIATYIVFVILGLNYALLLAVVVGLSVLIPYIGATAATIPVAAVAYVQFGWGGDLALVLVAYGIIQFIDGNILVPFLFSEAVNLHPVAIIIAILLFGGLWGFWGVFFAIPLATLAKAVIYAWPKHQRAVVVEPPVQ</sequence>
<evidence type="ECO:0000313" key="10">
    <source>
        <dbReference type="Proteomes" id="UP000006764"/>
    </source>
</evidence>
<dbReference type="InterPro" id="IPR002549">
    <property type="entry name" value="AI-2E-like"/>
</dbReference>
<dbReference type="PANTHER" id="PTHR21716:SF53">
    <property type="entry name" value="PERMEASE PERM-RELATED"/>
    <property type="match status" value="1"/>
</dbReference>
<dbReference type="HOGENOM" id="CLU_031275_8_0_6"/>
<keyword evidence="4" id="KW-1003">Cell membrane</keyword>
<dbReference type="EMBL" id="CP004387">
    <property type="protein sequence ID" value="AJD47698.1"/>
    <property type="molecule type" value="Genomic_DNA"/>
</dbReference>
<evidence type="ECO:0000256" key="1">
    <source>
        <dbReference type="ARBA" id="ARBA00004651"/>
    </source>
</evidence>
<dbReference type="RefSeq" id="WP_008739842.1">
    <property type="nucleotide sequence ID" value="NZ_CP004387.1"/>
</dbReference>
<dbReference type="PANTHER" id="PTHR21716">
    <property type="entry name" value="TRANSMEMBRANE PROTEIN"/>
    <property type="match status" value="1"/>
</dbReference>
<keyword evidence="7 8" id="KW-0472">Membrane</keyword>
<feature type="transmembrane region" description="Helical" evidence="8">
    <location>
        <begin position="68"/>
        <end position="93"/>
    </location>
</feature>
<keyword evidence="6 8" id="KW-1133">Transmembrane helix</keyword>
<feature type="transmembrane region" description="Helical" evidence="8">
    <location>
        <begin position="221"/>
        <end position="246"/>
    </location>
</feature>
<dbReference type="Pfam" id="PF01594">
    <property type="entry name" value="AI-2E_transport"/>
    <property type="match status" value="1"/>
</dbReference>
<reference evidence="9 10" key="1">
    <citation type="journal article" date="2012" name="J. Bacteriol.">
        <title>Genome sequence of an alkane-degrading bacterium, Alcanivorax pacificus type strain W11-5, isolated from deep sea sediment.</title>
        <authorList>
            <person name="Lai Q."/>
            <person name="Shao Z."/>
        </authorList>
    </citation>
    <scope>NUCLEOTIDE SEQUENCE [LARGE SCALE GENOMIC DNA]</scope>
    <source>
        <strain evidence="9 10">W11-5</strain>
    </source>
</reference>
<protein>
    <submittedName>
        <fullName evidence="9">Permease PerM</fullName>
    </submittedName>
</protein>
<proteinExistence type="inferred from homology"/>
<organism evidence="9 10">
    <name type="scientific">Isoalcanivorax pacificus W11-5</name>
    <dbReference type="NCBI Taxonomy" id="391936"/>
    <lineage>
        <taxon>Bacteria</taxon>
        <taxon>Pseudomonadati</taxon>
        <taxon>Pseudomonadota</taxon>
        <taxon>Gammaproteobacteria</taxon>
        <taxon>Oceanospirillales</taxon>
        <taxon>Alcanivoracaceae</taxon>
        <taxon>Isoalcanivorax</taxon>
    </lineage>
</organism>
<dbReference type="KEGG" id="apac:S7S_06410"/>
<keyword evidence="3" id="KW-0813">Transport</keyword>
<feature type="transmembrane region" description="Helical" evidence="8">
    <location>
        <begin position="157"/>
        <end position="179"/>
    </location>
</feature>
<keyword evidence="10" id="KW-1185">Reference proteome</keyword>
<feature type="transmembrane region" description="Helical" evidence="8">
    <location>
        <begin position="252"/>
        <end position="273"/>
    </location>
</feature>
<evidence type="ECO:0000256" key="4">
    <source>
        <dbReference type="ARBA" id="ARBA00022475"/>
    </source>
</evidence>
<name>A0A0B4XMA9_9GAMM</name>
<feature type="transmembrane region" description="Helical" evidence="8">
    <location>
        <begin position="20"/>
        <end position="52"/>
    </location>
</feature>
<dbReference type="Proteomes" id="UP000006764">
    <property type="component" value="Chromosome"/>
</dbReference>
<accession>A0A0B4XMA9</accession>
<dbReference type="GO" id="GO:0055085">
    <property type="term" value="P:transmembrane transport"/>
    <property type="evidence" value="ECO:0007669"/>
    <property type="project" value="TreeGrafter"/>
</dbReference>
<dbReference type="GO" id="GO:0005886">
    <property type="term" value="C:plasma membrane"/>
    <property type="evidence" value="ECO:0007669"/>
    <property type="project" value="UniProtKB-SubCell"/>
</dbReference>
<evidence type="ECO:0000313" key="9">
    <source>
        <dbReference type="EMBL" id="AJD47698.1"/>
    </source>
</evidence>
<evidence type="ECO:0000256" key="7">
    <source>
        <dbReference type="ARBA" id="ARBA00023136"/>
    </source>
</evidence>
<feature type="transmembrane region" description="Helical" evidence="8">
    <location>
        <begin position="280"/>
        <end position="302"/>
    </location>
</feature>
<dbReference type="AlphaFoldDB" id="A0A0B4XMA9"/>
<keyword evidence="5 8" id="KW-0812">Transmembrane</keyword>
<evidence type="ECO:0000256" key="8">
    <source>
        <dbReference type="SAM" id="Phobius"/>
    </source>
</evidence>
<evidence type="ECO:0000256" key="6">
    <source>
        <dbReference type="ARBA" id="ARBA00022989"/>
    </source>
</evidence>
<evidence type="ECO:0000256" key="3">
    <source>
        <dbReference type="ARBA" id="ARBA00022448"/>
    </source>
</evidence>
<feature type="transmembrane region" description="Helical" evidence="8">
    <location>
        <begin position="308"/>
        <end position="333"/>
    </location>
</feature>
<gene>
    <name evidence="9" type="ORF">S7S_06410</name>
</gene>
<evidence type="ECO:0000256" key="5">
    <source>
        <dbReference type="ARBA" id="ARBA00022692"/>
    </source>
</evidence>
<comment type="similarity">
    <text evidence="2">Belongs to the autoinducer-2 exporter (AI-2E) (TC 2.A.86) family.</text>
</comment>